<dbReference type="EMBL" id="JBCITM010000018">
    <property type="protein sequence ID" value="MEN1761609.1"/>
    <property type="molecule type" value="Genomic_DNA"/>
</dbReference>
<dbReference type="InterPro" id="IPR021219">
    <property type="entry name" value="DUF2703"/>
</dbReference>
<dbReference type="Proteomes" id="UP001407405">
    <property type="component" value="Unassembled WGS sequence"/>
</dbReference>
<dbReference type="RefSeq" id="WP_343186897.1">
    <property type="nucleotide sequence ID" value="NZ_JBCITM010000018.1"/>
</dbReference>
<accession>A0ABU9VWZ8</accession>
<organism evidence="1 2">
    <name type="scientific">Anoxynatronum sibiricum</name>
    <dbReference type="NCBI Taxonomy" id="210623"/>
    <lineage>
        <taxon>Bacteria</taxon>
        <taxon>Bacillati</taxon>
        <taxon>Bacillota</taxon>
        <taxon>Clostridia</taxon>
        <taxon>Eubacteriales</taxon>
        <taxon>Clostridiaceae</taxon>
        <taxon>Anoxynatronum</taxon>
    </lineage>
</organism>
<dbReference type="Gene3D" id="3.40.30.10">
    <property type="entry name" value="Glutaredoxin"/>
    <property type="match status" value="1"/>
</dbReference>
<keyword evidence="2" id="KW-1185">Reference proteome</keyword>
<proteinExistence type="predicted"/>
<dbReference type="InterPro" id="IPR036249">
    <property type="entry name" value="Thioredoxin-like_sf"/>
</dbReference>
<reference evidence="1 2" key="1">
    <citation type="submission" date="2024-04" db="EMBL/GenBank/DDBJ databases">
        <title>Genome sequencing and metabolic network reconstruction of aminoacids and betaine degradation by Anoxynatronum sibiricum.</title>
        <authorList>
            <person name="Detkova E.N."/>
            <person name="Boltjanskaja Y.V."/>
            <person name="Mardanov A.V."/>
            <person name="Kevbrin V."/>
        </authorList>
    </citation>
    <scope>NUCLEOTIDE SEQUENCE [LARGE SCALE GENOMIC DNA]</scope>
    <source>
        <strain evidence="1 2">Z-7981</strain>
    </source>
</reference>
<dbReference type="Pfam" id="PF10865">
    <property type="entry name" value="DUF2703"/>
    <property type="match status" value="1"/>
</dbReference>
<evidence type="ECO:0000313" key="2">
    <source>
        <dbReference type="Proteomes" id="UP001407405"/>
    </source>
</evidence>
<protein>
    <submittedName>
        <fullName evidence="1">DUF2703 domain-containing protein</fullName>
    </submittedName>
</protein>
<name>A0ABU9VWZ8_9CLOT</name>
<comment type="caution">
    <text evidence="1">The sequence shown here is derived from an EMBL/GenBank/DDBJ whole genome shotgun (WGS) entry which is preliminary data.</text>
</comment>
<sequence>MTNAERPMKEQGIDSGQAAASSEGRCFQIDFLYLDVTTCNRCQDAERHLEEALEQVGETLKTAGIQVKVNRVHVNTEALARQYRFVSSPTIRINGNDIQQLVKESQCHSCGDLCGDQVDCRVWLYRGQIYEAPPRAMMMEALLNQVYLGGGCCGAPAAAMPEKPYELPENLKRFYHAMAHQQPSER</sequence>
<gene>
    <name evidence="1" type="ORF">AAIG11_14065</name>
</gene>
<dbReference type="SUPFAM" id="SSF52833">
    <property type="entry name" value="Thioredoxin-like"/>
    <property type="match status" value="1"/>
</dbReference>
<evidence type="ECO:0000313" key="1">
    <source>
        <dbReference type="EMBL" id="MEN1761609.1"/>
    </source>
</evidence>